<evidence type="ECO:0000256" key="1">
    <source>
        <dbReference type="SAM" id="MobiDB-lite"/>
    </source>
</evidence>
<sequence length="151" mass="16623">MSPRSPCLPRSPMANTQTLSRAEPRRRHPQAKSASRHAKHVQAKINITPKFPFQEHLGEIEDLHSPLGSHLPPSPSPSNKCLRLISISAQRLFWSAGKGMGVPTRLTAQVATQRNATHSPVPKHHRRASSPPPPPSTPVDTHKRPLMPPNV</sequence>
<feature type="region of interest" description="Disordered" evidence="1">
    <location>
        <begin position="110"/>
        <end position="151"/>
    </location>
</feature>
<dbReference type="EMBL" id="KZ678131">
    <property type="protein sequence ID" value="PSN70665.1"/>
    <property type="molecule type" value="Genomic_DNA"/>
</dbReference>
<dbReference type="Proteomes" id="UP000240883">
    <property type="component" value="Unassembled WGS sequence"/>
</dbReference>
<reference evidence="2 3" key="1">
    <citation type="journal article" date="2018" name="Front. Microbiol.">
        <title>Genome-Wide Analysis of Corynespora cassiicola Leaf Fall Disease Putative Effectors.</title>
        <authorList>
            <person name="Lopez D."/>
            <person name="Ribeiro S."/>
            <person name="Label P."/>
            <person name="Fumanal B."/>
            <person name="Venisse J.S."/>
            <person name="Kohler A."/>
            <person name="de Oliveira R.R."/>
            <person name="Labutti K."/>
            <person name="Lipzen A."/>
            <person name="Lail K."/>
            <person name="Bauer D."/>
            <person name="Ohm R.A."/>
            <person name="Barry K.W."/>
            <person name="Spatafora J."/>
            <person name="Grigoriev I.V."/>
            <person name="Martin F.M."/>
            <person name="Pujade-Renaud V."/>
        </authorList>
    </citation>
    <scope>NUCLEOTIDE SEQUENCE [LARGE SCALE GENOMIC DNA]</scope>
    <source>
        <strain evidence="2 3">Philippines</strain>
    </source>
</reference>
<feature type="compositionally biased region" description="Basic residues" evidence="1">
    <location>
        <begin position="24"/>
        <end position="42"/>
    </location>
</feature>
<keyword evidence="3" id="KW-1185">Reference proteome</keyword>
<accession>A0A2T2NZ13</accession>
<evidence type="ECO:0000313" key="3">
    <source>
        <dbReference type="Proteomes" id="UP000240883"/>
    </source>
</evidence>
<dbReference type="AlphaFoldDB" id="A0A2T2NZ13"/>
<organism evidence="2 3">
    <name type="scientific">Corynespora cassiicola Philippines</name>
    <dbReference type="NCBI Taxonomy" id="1448308"/>
    <lineage>
        <taxon>Eukaryota</taxon>
        <taxon>Fungi</taxon>
        <taxon>Dikarya</taxon>
        <taxon>Ascomycota</taxon>
        <taxon>Pezizomycotina</taxon>
        <taxon>Dothideomycetes</taxon>
        <taxon>Pleosporomycetidae</taxon>
        <taxon>Pleosporales</taxon>
        <taxon>Corynesporascaceae</taxon>
        <taxon>Corynespora</taxon>
    </lineage>
</organism>
<proteinExistence type="predicted"/>
<gene>
    <name evidence="2" type="ORF">BS50DRAFT_265998</name>
</gene>
<name>A0A2T2NZ13_CORCC</name>
<feature type="region of interest" description="Disordered" evidence="1">
    <location>
        <begin position="1"/>
        <end position="46"/>
    </location>
</feature>
<evidence type="ECO:0000313" key="2">
    <source>
        <dbReference type="EMBL" id="PSN70665.1"/>
    </source>
</evidence>
<protein>
    <submittedName>
        <fullName evidence="2">Uncharacterized protein</fullName>
    </submittedName>
</protein>